<feature type="chain" id="PRO_5042944814" evidence="1">
    <location>
        <begin position="20"/>
        <end position="138"/>
    </location>
</feature>
<organism evidence="2 3">
    <name type="scientific">Pyrocoelia pectoralis</name>
    <dbReference type="NCBI Taxonomy" id="417401"/>
    <lineage>
        <taxon>Eukaryota</taxon>
        <taxon>Metazoa</taxon>
        <taxon>Ecdysozoa</taxon>
        <taxon>Arthropoda</taxon>
        <taxon>Hexapoda</taxon>
        <taxon>Insecta</taxon>
        <taxon>Pterygota</taxon>
        <taxon>Neoptera</taxon>
        <taxon>Endopterygota</taxon>
        <taxon>Coleoptera</taxon>
        <taxon>Polyphaga</taxon>
        <taxon>Elateriformia</taxon>
        <taxon>Elateroidea</taxon>
        <taxon>Lampyridae</taxon>
        <taxon>Lampyrinae</taxon>
        <taxon>Pyrocoelia</taxon>
    </lineage>
</organism>
<accession>A0AAN7V6T6</accession>
<feature type="signal peptide" evidence="1">
    <location>
        <begin position="1"/>
        <end position="19"/>
    </location>
</feature>
<dbReference type="EMBL" id="JAVRBK010000006">
    <property type="protein sequence ID" value="KAK5642930.1"/>
    <property type="molecule type" value="Genomic_DNA"/>
</dbReference>
<comment type="caution">
    <text evidence="2">The sequence shown here is derived from an EMBL/GenBank/DDBJ whole genome shotgun (WGS) entry which is preliminary data.</text>
</comment>
<keyword evidence="1" id="KW-0732">Signal</keyword>
<name>A0AAN7V6T6_9COLE</name>
<evidence type="ECO:0000256" key="1">
    <source>
        <dbReference type="SAM" id="SignalP"/>
    </source>
</evidence>
<evidence type="ECO:0000313" key="2">
    <source>
        <dbReference type="EMBL" id="KAK5642930.1"/>
    </source>
</evidence>
<keyword evidence="3" id="KW-1185">Reference proteome</keyword>
<protein>
    <submittedName>
        <fullName evidence="2">Uncharacterized protein</fullName>
    </submittedName>
</protein>
<gene>
    <name evidence="2" type="ORF">RI129_009097</name>
</gene>
<proteinExistence type="predicted"/>
<sequence length="138" mass="14941">MHFAVLLLTVAFALLVVSGGPAWKDRNVQRGSGLKVGIGNGIRVGSSSGRIVTTITPEVIEEDHIQSPLNVPTSSSKLILSVGMMVPYKAFGTREYRKSVSNAESSLSRKLDLFKKYDLQVQTSMKELTPSPTGRPLP</sequence>
<dbReference type="AlphaFoldDB" id="A0AAN7V6T6"/>
<evidence type="ECO:0000313" key="3">
    <source>
        <dbReference type="Proteomes" id="UP001329430"/>
    </source>
</evidence>
<reference evidence="2 3" key="1">
    <citation type="journal article" date="2024" name="Insects">
        <title>An Improved Chromosome-Level Genome Assembly of the Firefly Pyrocoelia pectoralis.</title>
        <authorList>
            <person name="Fu X."/>
            <person name="Meyer-Rochow V.B."/>
            <person name="Ballantyne L."/>
            <person name="Zhu X."/>
        </authorList>
    </citation>
    <scope>NUCLEOTIDE SEQUENCE [LARGE SCALE GENOMIC DNA]</scope>
    <source>
        <strain evidence="2">XCY_ONT2</strain>
    </source>
</reference>
<dbReference type="Proteomes" id="UP001329430">
    <property type="component" value="Chromosome 6"/>
</dbReference>